<dbReference type="Proteomes" id="UP000005143">
    <property type="component" value="Unassembled WGS sequence"/>
</dbReference>
<keyword evidence="3" id="KW-1185">Reference proteome</keyword>
<dbReference type="SUPFAM" id="SSF109604">
    <property type="entry name" value="HD-domain/PDEase-like"/>
    <property type="match status" value="1"/>
</dbReference>
<dbReference type="Pfam" id="PF13328">
    <property type="entry name" value="HD_4"/>
    <property type="match status" value="1"/>
</dbReference>
<dbReference type="EMBL" id="AGUD01000012">
    <property type="protein sequence ID" value="EHN12731.1"/>
    <property type="molecule type" value="Genomic_DNA"/>
</dbReference>
<dbReference type="GO" id="GO:0008893">
    <property type="term" value="F:guanosine-3',5'-bis(diphosphate) 3'-diphosphatase activity"/>
    <property type="evidence" value="ECO:0007669"/>
    <property type="project" value="TreeGrafter"/>
</dbReference>
<evidence type="ECO:0000313" key="2">
    <source>
        <dbReference type="EMBL" id="EHN12731.1"/>
    </source>
</evidence>
<dbReference type="Gene3D" id="1.10.3210.10">
    <property type="entry name" value="Hypothetical protein af1432"/>
    <property type="match status" value="1"/>
</dbReference>
<sequence>MPEKYTDTPLLTARFDEALHYATEHHRPQLRKGTTIPYVAHLLAVAAIVLEMETSEDEAIGALLHDAVEDGGGLAARDEIEQRFGADVARIVMANSDSVDGAGPKGPWQQRKWAYLDQIAHKRPDELRVSLADKLHNARSILLDLRVHGDDLWRRFSGDEDEIRWYYRSLTRAFEARRDDLGGGAQRALDELRRTVTAIDDEARRDGHLNG</sequence>
<dbReference type="InterPro" id="IPR003607">
    <property type="entry name" value="HD/PDEase_dom"/>
</dbReference>
<dbReference type="AlphaFoldDB" id="H0E0W7"/>
<protein>
    <recommendedName>
        <fullName evidence="1">HD/PDEase domain-containing protein</fullName>
    </recommendedName>
</protein>
<evidence type="ECO:0000313" key="3">
    <source>
        <dbReference type="Proteomes" id="UP000005143"/>
    </source>
</evidence>
<name>H0E0W7_9ACTN</name>
<dbReference type="SMART" id="SM00471">
    <property type="entry name" value="HDc"/>
    <property type="match status" value="1"/>
</dbReference>
<reference evidence="2 3" key="1">
    <citation type="journal article" date="2013" name="Biodegradation">
        <title>Quantitative proteomic analysis of ibuprofen-degrading Patulibacter sp. strain I11.</title>
        <authorList>
            <person name="Almeida B."/>
            <person name="Kjeldal H."/>
            <person name="Lolas I."/>
            <person name="Knudsen A.D."/>
            <person name="Carvalho G."/>
            <person name="Nielsen K.L."/>
            <person name="Barreto Crespo M.T."/>
            <person name="Stensballe A."/>
            <person name="Nielsen J.L."/>
        </authorList>
    </citation>
    <scope>NUCLEOTIDE SEQUENCE [LARGE SCALE GENOMIC DNA]</scope>
    <source>
        <strain evidence="2 3">I11</strain>
    </source>
</reference>
<dbReference type="RefSeq" id="WP_007570362.1">
    <property type="nucleotide sequence ID" value="NZ_AGUD01000012.1"/>
</dbReference>
<dbReference type="PANTHER" id="PTHR46246">
    <property type="entry name" value="GUANOSINE-3',5'-BIS(DIPHOSPHATE) 3'-PYROPHOSPHOHYDROLASE MESH1"/>
    <property type="match status" value="1"/>
</dbReference>
<dbReference type="InterPro" id="IPR052194">
    <property type="entry name" value="MESH1"/>
</dbReference>
<dbReference type="PANTHER" id="PTHR46246:SF1">
    <property type="entry name" value="GUANOSINE-3',5'-BIS(DIPHOSPHATE) 3'-PYROPHOSPHOHYDROLASE MESH1"/>
    <property type="match status" value="1"/>
</dbReference>
<feature type="domain" description="HD/PDEase" evidence="1">
    <location>
        <begin position="34"/>
        <end position="147"/>
    </location>
</feature>
<gene>
    <name evidence="2" type="ORF">PAI11_04250</name>
</gene>
<accession>H0E0W7</accession>
<evidence type="ECO:0000259" key="1">
    <source>
        <dbReference type="SMART" id="SM00471"/>
    </source>
</evidence>
<comment type="caution">
    <text evidence="2">The sequence shown here is derived from an EMBL/GenBank/DDBJ whole genome shotgun (WGS) entry which is preliminary data.</text>
</comment>
<organism evidence="2 3">
    <name type="scientific">Patulibacter medicamentivorans</name>
    <dbReference type="NCBI Taxonomy" id="1097667"/>
    <lineage>
        <taxon>Bacteria</taxon>
        <taxon>Bacillati</taxon>
        <taxon>Actinomycetota</taxon>
        <taxon>Thermoleophilia</taxon>
        <taxon>Solirubrobacterales</taxon>
        <taxon>Patulibacteraceae</taxon>
        <taxon>Patulibacter</taxon>
    </lineage>
</organism>
<proteinExistence type="predicted"/>